<dbReference type="Gene3D" id="1.10.8.430">
    <property type="entry name" value="Helical domain of apoptotic protease-activating factors"/>
    <property type="match status" value="1"/>
</dbReference>
<dbReference type="GO" id="GO:0043531">
    <property type="term" value="F:ADP binding"/>
    <property type="evidence" value="ECO:0007669"/>
    <property type="project" value="InterPro"/>
</dbReference>
<dbReference type="PANTHER" id="PTHR11017">
    <property type="entry name" value="LEUCINE-RICH REPEAT-CONTAINING PROTEIN"/>
    <property type="match status" value="1"/>
</dbReference>
<dbReference type="PANTHER" id="PTHR11017:SF385">
    <property type="entry name" value="DISEASE RESISTANCE PROTEIN (TIR-NBS-LRR CLASS)-RELATED"/>
    <property type="match status" value="1"/>
</dbReference>
<evidence type="ECO:0000256" key="4">
    <source>
        <dbReference type="ARBA" id="ARBA00023027"/>
    </source>
</evidence>
<dbReference type="GO" id="GO:0007165">
    <property type="term" value="P:signal transduction"/>
    <property type="evidence" value="ECO:0007669"/>
    <property type="project" value="InterPro"/>
</dbReference>
<dbReference type="GO" id="GO:0006952">
    <property type="term" value="P:defense response"/>
    <property type="evidence" value="ECO:0007669"/>
    <property type="project" value="InterPro"/>
</dbReference>
<comment type="caution">
    <text evidence="6">The sequence shown here is derived from an EMBL/GenBank/DDBJ whole genome shotgun (WGS) entry which is preliminary data.</text>
</comment>
<dbReference type="InterPro" id="IPR058546">
    <property type="entry name" value="RPS4B/Roq1-like_LRR"/>
</dbReference>
<dbReference type="EMBL" id="JBBPBK010000012">
    <property type="protein sequence ID" value="KAK9273177.1"/>
    <property type="molecule type" value="Genomic_DNA"/>
</dbReference>
<evidence type="ECO:0000256" key="1">
    <source>
        <dbReference type="ARBA" id="ARBA00022614"/>
    </source>
</evidence>
<proteinExistence type="predicted"/>
<dbReference type="Gene3D" id="3.40.50.10140">
    <property type="entry name" value="Toll/interleukin-1 receptor homology (TIR) domain"/>
    <property type="match status" value="1"/>
</dbReference>
<dbReference type="InterPro" id="IPR027417">
    <property type="entry name" value="P-loop_NTPase"/>
</dbReference>
<evidence type="ECO:0000256" key="3">
    <source>
        <dbReference type="ARBA" id="ARBA00022821"/>
    </source>
</evidence>
<protein>
    <recommendedName>
        <fullName evidence="5">TIR domain-containing protein</fullName>
    </recommendedName>
</protein>
<dbReference type="Gene3D" id="3.40.50.300">
    <property type="entry name" value="P-loop containing nucleotide triphosphate hydrolases"/>
    <property type="match status" value="1"/>
</dbReference>
<dbReference type="Pfam" id="PF01582">
    <property type="entry name" value="TIR"/>
    <property type="match status" value="1"/>
</dbReference>
<dbReference type="SUPFAM" id="SSF52200">
    <property type="entry name" value="Toll/Interleukin receptor TIR domain"/>
    <property type="match status" value="1"/>
</dbReference>
<reference evidence="6 7" key="1">
    <citation type="journal article" date="2024" name="Plant J.">
        <title>Genome sequences and population genomics reveal climatic adaptation and genomic divergence between two closely related sweetgum species.</title>
        <authorList>
            <person name="Xu W.Q."/>
            <person name="Ren C.Q."/>
            <person name="Zhang X.Y."/>
            <person name="Comes H.P."/>
            <person name="Liu X.H."/>
            <person name="Li Y.G."/>
            <person name="Kettle C.J."/>
            <person name="Jalonen R."/>
            <person name="Gaisberger H."/>
            <person name="Ma Y.Z."/>
            <person name="Qiu Y.X."/>
        </authorList>
    </citation>
    <scope>NUCLEOTIDE SEQUENCE [LARGE SCALE GENOMIC DNA]</scope>
    <source>
        <strain evidence="6">Hangzhou</strain>
    </source>
</reference>
<dbReference type="InterPro" id="IPR035897">
    <property type="entry name" value="Toll_tir_struct_dom_sf"/>
</dbReference>
<keyword evidence="7" id="KW-1185">Reference proteome</keyword>
<dbReference type="SMART" id="SM00255">
    <property type="entry name" value="TIR"/>
    <property type="match status" value="1"/>
</dbReference>
<keyword evidence="3" id="KW-0611">Plant defense</keyword>
<dbReference type="Pfam" id="PF23286">
    <property type="entry name" value="LRR_13"/>
    <property type="match status" value="1"/>
</dbReference>
<dbReference type="SUPFAM" id="SSF52058">
    <property type="entry name" value="L domain-like"/>
    <property type="match status" value="1"/>
</dbReference>
<dbReference type="Gene3D" id="3.80.10.10">
    <property type="entry name" value="Ribonuclease Inhibitor"/>
    <property type="match status" value="2"/>
</dbReference>
<evidence type="ECO:0000313" key="7">
    <source>
        <dbReference type="Proteomes" id="UP001415857"/>
    </source>
</evidence>
<dbReference type="AlphaFoldDB" id="A0AAP0R7M0"/>
<dbReference type="InterPro" id="IPR042197">
    <property type="entry name" value="Apaf_helical"/>
</dbReference>
<dbReference type="InterPro" id="IPR002182">
    <property type="entry name" value="NB-ARC"/>
</dbReference>
<dbReference type="Proteomes" id="UP001415857">
    <property type="component" value="Unassembled WGS sequence"/>
</dbReference>
<dbReference type="SUPFAM" id="SSF52540">
    <property type="entry name" value="P-loop containing nucleoside triphosphate hydrolases"/>
    <property type="match status" value="1"/>
</dbReference>
<dbReference type="FunFam" id="3.40.50.10140:FF:000007">
    <property type="entry name" value="Disease resistance protein (TIR-NBS-LRR class)"/>
    <property type="match status" value="1"/>
</dbReference>
<evidence type="ECO:0000259" key="5">
    <source>
        <dbReference type="PROSITE" id="PS50104"/>
    </source>
</evidence>
<gene>
    <name evidence="6" type="ORF">L1049_017984</name>
</gene>
<organism evidence="6 7">
    <name type="scientific">Liquidambar formosana</name>
    <name type="common">Formosan gum</name>
    <dbReference type="NCBI Taxonomy" id="63359"/>
    <lineage>
        <taxon>Eukaryota</taxon>
        <taxon>Viridiplantae</taxon>
        <taxon>Streptophyta</taxon>
        <taxon>Embryophyta</taxon>
        <taxon>Tracheophyta</taxon>
        <taxon>Spermatophyta</taxon>
        <taxon>Magnoliopsida</taxon>
        <taxon>eudicotyledons</taxon>
        <taxon>Gunneridae</taxon>
        <taxon>Pentapetalae</taxon>
        <taxon>Saxifragales</taxon>
        <taxon>Altingiaceae</taxon>
        <taxon>Liquidambar</taxon>
    </lineage>
</organism>
<dbReference type="InterPro" id="IPR000157">
    <property type="entry name" value="TIR_dom"/>
</dbReference>
<dbReference type="Pfam" id="PF23282">
    <property type="entry name" value="WHD_ROQ1"/>
    <property type="match status" value="1"/>
</dbReference>
<dbReference type="InterPro" id="IPR044974">
    <property type="entry name" value="Disease_R_plants"/>
</dbReference>
<feature type="domain" description="TIR" evidence="5">
    <location>
        <begin position="22"/>
        <end position="193"/>
    </location>
</feature>
<dbReference type="InterPro" id="IPR032675">
    <property type="entry name" value="LRR_dom_sf"/>
</dbReference>
<name>A0AAP0R7M0_LIQFO</name>
<dbReference type="Pfam" id="PF00931">
    <property type="entry name" value="NB-ARC"/>
    <property type="match status" value="1"/>
</dbReference>
<evidence type="ECO:0000313" key="6">
    <source>
        <dbReference type="EMBL" id="KAK9273177.1"/>
    </source>
</evidence>
<sequence>MASTSSGAEPSTSFSSSLPPQFLFDVFLSFRGEDTRKNFTDHLYSALVNHGFTAFIDYEELERGEEIAPQLLKSIEQSRICVVVFSRNYADSRWCLEELVKIMECKRSFKQIVVPVYYNVDPSDVRAQRGSFAEAFARHEERYTGSRMKGKMESWRAALTEASLLSGWDLQYVANGRESKFIEKIVGDISNKLILPYLNVADYAINMESRVHDINMLLRLESYDVRMVGIWGIGGIGKTTIAKAIYNKIRHKFEGSSFLANVREISMHTNGLVGLQEQLLSDILMNENRNIKIVDQGIEVIKQRLWCRRIFVVLDDVDNLSQLKALAIRRDWFLPGSRIIVTTRDESLLKMLEVDGIYAPELLNDVESLQLLKWVAFREDHTMKDYVELSRQLLRYAGELPLALEVLGSFFKGMGIPEWKSALESLKVIPHDDIQSKLRISFDSLNDEEKALFLDIACFFVETHQNYAIIEGQGFFPKNVLGVLSRRCLIESRLGLLRIHDLLRDMGKDIVRKEHCEPGKRSRLWSHEDVLDVLTNDMGTEAVESLVINLRSPGDVRVNAKAFAKMNRLRLLELNYVHLSGSYEHLSKRLIWLCWLGFPLKSIPSNLFLEQVVVIDMRYSNLKQVWKGKKILKKLKILNLSHSYHLTETPDFSRCTSLKTLLLNDCARLLEVHQSIECLNKLVVLNLENCKKLRKLPLGIWKLTSLQNLSLYGCSKFGKLSKSLFSLFSAPLQGLIPIKTLNLANCNLSYVPDELGSLISLERLLLGGNNFSTLPNSMSHLSRLWDLDLIQCTRLQSIPELPMNVIFVRAMDCTSLERISTGSYFRDSPHIFVSGCPKLVENTTTSNYRKRLLKNQDTFGAFNVSLPGSEIADCFNCRSMGPDFSSLLSVVLDPNIGAWFQRSVLAHDKDELDFKSEYPLPYEVENKTEGIKKMCRPTIKYSRQRQMWLLNFPWLHMEVELEIELSVQSLHTDLLFVNKCKMNMIHEDNKKG</sequence>
<keyword evidence="1" id="KW-0433">Leucine-rich repeat</keyword>
<accession>A0AAP0R7M0</accession>
<dbReference type="PRINTS" id="PR00364">
    <property type="entry name" value="DISEASERSIST"/>
</dbReference>
<dbReference type="InterPro" id="IPR058192">
    <property type="entry name" value="WHD_ROQ1-like"/>
</dbReference>
<keyword evidence="2" id="KW-0677">Repeat</keyword>
<keyword evidence="4" id="KW-0520">NAD</keyword>
<evidence type="ECO:0000256" key="2">
    <source>
        <dbReference type="ARBA" id="ARBA00022737"/>
    </source>
</evidence>
<dbReference type="PROSITE" id="PS50104">
    <property type="entry name" value="TIR"/>
    <property type="match status" value="1"/>
</dbReference>